<evidence type="ECO:0000256" key="4">
    <source>
        <dbReference type="ARBA" id="ARBA00023136"/>
    </source>
</evidence>
<evidence type="ECO:0000256" key="5">
    <source>
        <dbReference type="SAM" id="Phobius"/>
    </source>
</evidence>
<dbReference type="Gene3D" id="1.20.120.1630">
    <property type="match status" value="1"/>
</dbReference>
<sequence>MTRTDATAGATRRTVDPVTLLTRVLFVVALAVLGSRAVWHLAHAAAPEHLVSGLLAGAYLAWIGAEIPVTFRRSSAPAVEIRTLAAYASTRMLLVIVTVLPATPWSGWSWWMVPPIALFVAGIVLRLVAIRVLGALYTHHVVRRQQHPIVTTGPYRLVRHPAYSGMLLANLGFVLFFHHVVSVLALVALVAVLVWRIRTEERVLWAVPGYPEFATGRPRLLPGVW</sequence>
<dbReference type="PANTHER" id="PTHR43847:SF1">
    <property type="entry name" value="BLL3993 PROTEIN"/>
    <property type="match status" value="1"/>
</dbReference>
<keyword evidence="4 5" id="KW-0472">Membrane</keyword>
<comment type="subcellular location">
    <subcellularLocation>
        <location evidence="1">Membrane</location>
        <topology evidence="1">Multi-pass membrane protein</topology>
    </subcellularLocation>
</comment>
<dbReference type="Proteomes" id="UP000070620">
    <property type="component" value="Unassembled WGS sequence"/>
</dbReference>
<name>A0A136PQB4_9ACTN</name>
<keyword evidence="2 5" id="KW-0812">Transmembrane</keyword>
<feature type="transmembrane region" description="Helical" evidence="5">
    <location>
        <begin position="20"/>
        <end position="39"/>
    </location>
</feature>
<dbReference type="AlphaFoldDB" id="A0A136PQB4"/>
<proteinExistence type="predicted"/>
<evidence type="ECO:0000256" key="3">
    <source>
        <dbReference type="ARBA" id="ARBA00022989"/>
    </source>
</evidence>
<dbReference type="GO" id="GO:0016020">
    <property type="term" value="C:membrane"/>
    <property type="evidence" value="ECO:0007669"/>
    <property type="project" value="UniProtKB-SubCell"/>
</dbReference>
<keyword evidence="7" id="KW-1185">Reference proteome</keyword>
<dbReference type="EMBL" id="LRQV01000067">
    <property type="protein sequence ID" value="KXK60537.1"/>
    <property type="molecule type" value="Genomic_DNA"/>
</dbReference>
<evidence type="ECO:0000256" key="2">
    <source>
        <dbReference type="ARBA" id="ARBA00022692"/>
    </source>
</evidence>
<dbReference type="RefSeq" id="WP_067367709.1">
    <property type="nucleotide sequence ID" value="NZ_JBIUBN010000022.1"/>
</dbReference>
<dbReference type="PANTHER" id="PTHR43847">
    <property type="entry name" value="BLL3993 PROTEIN"/>
    <property type="match status" value="1"/>
</dbReference>
<accession>A0A136PQB4</accession>
<reference evidence="6 7" key="1">
    <citation type="submission" date="2016-01" db="EMBL/GenBank/DDBJ databases">
        <title>Whole genome sequence and analysis of Micromonospora rosaria DSM 803, which can produce antibacterial substance rosamicin.</title>
        <authorList>
            <person name="Yang H."/>
            <person name="He X."/>
            <person name="Zhu D."/>
        </authorList>
    </citation>
    <scope>NUCLEOTIDE SEQUENCE [LARGE SCALE GENOMIC DNA]</scope>
    <source>
        <strain evidence="6 7">DSM 803</strain>
    </source>
</reference>
<evidence type="ECO:0000313" key="6">
    <source>
        <dbReference type="EMBL" id="KXK60537.1"/>
    </source>
</evidence>
<evidence type="ECO:0000256" key="1">
    <source>
        <dbReference type="ARBA" id="ARBA00004141"/>
    </source>
</evidence>
<protein>
    <recommendedName>
        <fullName evidence="8">Guanylate kinase</fullName>
    </recommendedName>
</protein>
<feature type="transmembrane region" description="Helical" evidence="5">
    <location>
        <begin position="116"/>
        <end position="137"/>
    </location>
</feature>
<evidence type="ECO:0000313" key="7">
    <source>
        <dbReference type="Proteomes" id="UP000070620"/>
    </source>
</evidence>
<dbReference type="Pfam" id="PF04140">
    <property type="entry name" value="ICMT"/>
    <property type="match status" value="1"/>
</dbReference>
<dbReference type="GO" id="GO:0004671">
    <property type="term" value="F:protein C-terminal S-isoprenylcysteine carboxyl O-methyltransferase activity"/>
    <property type="evidence" value="ECO:0007669"/>
    <property type="project" value="InterPro"/>
</dbReference>
<feature type="transmembrane region" description="Helical" evidence="5">
    <location>
        <begin position="92"/>
        <end position="110"/>
    </location>
</feature>
<keyword evidence="3 5" id="KW-1133">Transmembrane helix</keyword>
<dbReference type="InterPro" id="IPR007269">
    <property type="entry name" value="ICMT_MeTrfase"/>
</dbReference>
<gene>
    <name evidence="6" type="ORF">AWW66_18265</name>
</gene>
<comment type="caution">
    <text evidence="6">The sequence shown here is derived from an EMBL/GenBank/DDBJ whole genome shotgun (WGS) entry which is preliminary data.</text>
</comment>
<dbReference type="OrthoDB" id="9789029at2"/>
<evidence type="ECO:0008006" key="8">
    <source>
        <dbReference type="Google" id="ProtNLM"/>
    </source>
</evidence>
<feature type="transmembrane region" description="Helical" evidence="5">
    <location>
        <begin position="51"/>
        <end position="71"/>
    </location>
</feature>
<feature type="transmembrane region" description="Helical" evidence="5">
    <location>
        <begin position="167"/>
        <end position="195"/>
    </location>
</feature>
<organism evidence="6 7">
    <name type="scientific">Micromonospora rosaria</name>
    <dbReference type="NCBI Taxonomy" id="47874"/>
    <lineage>
        <taxon>Bacteria</taxon>
        <taxon>Bacillati</taxon>
        <taxon>Actinomycetota</taxon>
        <taxon>Actinomycetes</taxon>
        <taxon>Micromonosporales</taxon>
        <taxon>Micromonosporaceae</taxon>
        <taxon>Micromonospora</taxon>
    </lineage>
</organism>
<dbReference type="InterPro" id="IPR052527">
    <property type="entry name" value="Metal_cation-efflux_comp"/>
</dbReference>